<evidence type="ECO:0000256" key="9">
    <source>
        <dbReference type="ARBA" id="ARBA00023295"/>
    </source>
</evidence>
<dbReference type="PANTHER" id="PTHR43651:SF11">
    <property type="entry name" value="MALTO-OLIGOSYLTREHALOSE TREHALOHYDROLASE"/>
    <property type="match status" value="1"/>
</dbReference>
<evidence type="ECO:0000256" key="3">
    <source>
        <dbReference type="ARBA" id="ARBA00008061"/>
    </source>
</evidence>
<dbReference type="RefSeq" id="WP_263124756.1">
    <property type="nucleotide sequence ID" value="NZ_CP106753.1"/>
</dbReference>
<feature type="domain" description="Glycosyl hydrolase family 13 catalytic" evidence="15">
    <location>
        <begin position="113"/>
        <end position="457"/>
    </location>
</feature>
<evidence type="ECO:0000256" key="4">
    <source>
        <dbReference type="ARBA" id="ARBA00012268"/>
    </source>
</evidence>
<dbReference type="Pfam" id="PF02922">
    <property type="entry name" value="CBM_48"/>
    <property type="match status" value="1"/>
</dbReference>
<dbReference type="Gene3D" id="3.20.20.80">
    <property type="entry name" value="Glycosidases"/>
    <property type="match status" value="1"/>
</dbReference>
<keyword evidence="8" id="KW-0119">Carbohydrate metabolism</keyword>
<organism evidence="16 17">
    <name type="scientific">Chitiniphilus purpureus</name>
    <dbReference type="NCBI Taxonomy" id="2981137"/>
    <lineage>
        <taxon>Bacteria</taxon>
        <taxon>Pseudomonadati</taxon>
        <taxon>Pseudomonadota</taxon>
        <taxon>Betaproteobacteria</taxon>
        <taxon>Neisseriales</taxon>
        <taxon>Chitinibacteraceae</taxon>
        <taxon>Chitiniphilus</taxon>
    </lineage>
</organism>
<dbReference type="InterPro" id="IPR044901">
    <property type="entry name" value="Trehalose_TreZ_E-set_sf"/>
</dbReference>
<dbReference type="InterPro" id="IPR014756">
    <property type="entry name" value="Ig_E-set"/>
</dbReference>
<dbReference type="Gene3D" id="1.10.10.760">
    <property type="entry name" value="E-set domains of sugar-utilizing enzymes"/>
    <property type="match status" value="1"/>
</dbReference>
<comment type="subcellular location">
    <subcellularLocation>
        <location evidence="1">Cytoplasm</location>
    </subcellularLocation>
</comment>
<accession>A0ABY6DLU8</accession>
<dbReference type="InterPro" id="IPR022567">
    <property type="entry name" value="DUF3459"/>
</dbReference>
<dbReference type="PIRSF" id="PIRSF006337">
    <property type="entry name" value="Trehalose_TreZ"/>
    <property type="match status" value="1"/>
</dbReference>
<evidence type="ECO:0000256" key="5">
    <source>
        <dbReference type="ARBA" id="ARBA00015938"/>
    </source>
</evidence>
<dbReference type="Pfam" id="PF11941">
    <property type="entry name" value="DUF3459"/>
    <property type="match status" value="1"/>
</dbReference>
<reference evidence="16" key="1">
    <citation type="submission" date="2022-10" db="EMBL/GenBank/DDBJ databases">
        <title>Chitiniphilus purpureus sp. nov., a novel chitin-degrading bacterium isolated from crawfish pond sediment.</title>
        <authorList>
            <person name="Li K."/>
        </authorList>
    </citation>
    <scope>NUCLEOTIDE SEQUENCE</scope>
    <source>
        <strain evidence="16">CD1</strain>
    </source>
</reference>
<dbReference type="SUPFAM" id="SSF51445">
    <property type="entry name" value="(Trans)glycosidases"/>
    <property type="match status" value="1"/>
</dbReference>
<comment type="catalytic activity">
    <reaction evidence="12 14">
        <text>hydrolysis of (1-&gt;4)-alpha-D-glucosidic linkage in 4-alpha-D-[(1-&gt;4)-alpha-D-glucanosyl]n trehalose to yield trehalose and (1-&gt;4)-alpha-D-glucan.</text>
        <dbReference type="EC" id="3.2.1.141"/>
    </reaction>
</comment>
<evidence type="ECO:0000256" key="14">
    <source>
        <dbReference type="PIRNR" id="PIRNR006337"/>
    </source>
</evidence>
<sequence>MNAPHVPIMPFGAERLDDGLVRFRLWAPDAQRVVLQLADGRRLAMADLYGGVYEVDAPARPGARYRFEVDGQPVPDPASRQQDGGVTGWSVLTDPNAYTWQSADWLGRPWHETVIYELHAGVCGGFAGVRERIPALAQLGITAIELMPIAAFAGERGWGYDGVLQFAPHASYGTPDELKALIDTAHRHGVQVFLDVVYNHFGPAGNAIPGYAAGFFHTDTTGWGTTINTRAPEVTAFFVANACYWLNEFRFDGLRLDAVHAIGDDDWLRTFAQQVRKGVDARRHVHLIMENAENKASLLQGDAFVAQWNDDAHHVLHHLLTGEADGYYAAYAEEPAVLLARMLSEGFIYQGQPFEPWQGRSRGEPSAQLPPLAFINFLQNHDQVGNRALGERLTTLADPQALSAALALLLLTPPVPLLFMGEEWGETAPFLYFIDHEPELAAAVREGRRREFADFARFSDPKAREAIPDPQDVATFERSRPGGAHGAAERERLSLVGLLLTLRRDYLVPALPGARPLGAAPVGGQGVLARWQLRDGRVLVVLANFGPAQPESALPAPLPEQALLFQTPLDATADLAAGRIPAHSCLVWLDQGETLR</sequence>
<dbReference type="InterPro" id="IPR017853">
    <property type="entry name" value="GH"/>
</dbReference>
<proteinExistence type="inferred from homology"/>
<evidence type="ECO:0000256" key="10">
    <source>
        <dbReference type="ARBA" id="ARBA00032057"/>
    </source>
</evidence>
<protein>
    <recommendedName>
        <fullName evidence="5 13">Malto-oligosyltrehalose trehalohydrolase</fullName>
        <shortName evidence="14">MTHase</shortName>
        <ecNumber evidence="4 13">3.2.1.141</ecNumber>
    </recommendedName>
    <alternativeName>
        <fullName evidence="11 14">4-alpha-D-((1-&gt;4)-alpha-D-glucano)trehalose trehalohydrolase</fullName>
    </alternativeName>
    <alternativeName>
        <fullName evidence="10 14">Maltooligosyl trehalose trehalohydrolase</fullName>
    </alternativeName>
</protein>
<evidence type="ECO:0000256" key="13">
    <source>
        <dbReference type="NCBIfam" id="TIGR02402"/>
    </source>
</evidence>
<dbReference type="Pfam" id="PF00128">
    <property type="entry name" value="Alpha-amylase"/>
    <property type="match status" value="1"/>
</dbReference>
<dbReference type="SUPFAM" id="SSF81296">
    <property type="entry name" value="E set domains"/>
    <property type="match status" value="1"/>
</dbReference>
<dbReference type="NCBIfam" id="TIGR02402">
    <property type="entry name" value="trehalose_TreZ"/>
    <property type="match status" value="1"/>
</dbReference>
<comment type="pathway">
    <text evidence="2 14">Glycan biosynthesis; trehalose biosynthesis.</text>
</comment>
<keyword evidence="17" id="KW-1185">Reference proteome</keyword>
<dbReference type="CDD" id="cd11325">
    <property type="entry name" value="AmyAc_GTHase"/>
    <property type="match status" value="1"/>
</dbReference>
<evidence type="ECO:0000256" key="11">
    <source>
        <dbReference type="ARBA" id="ARBA00033284"/>
    </source>
</evidence>
<dbReference type="Proteomes" id="UP001061302">
    <property type="component" value="Chromosome"/>
</dbReference>
<evidence type="ECO:0000256" key="2">
    <source>
        <dbReference type="ARBA" id="ARBA00005199"/>
    </source>
</evidence>
<dbReference type="PANTHER" id="PTHR43651">
    <property type="entry name" value="1,4-ALPHA-GLUCAN-BRANCHING ENZYME"/>
    <property type="match status" value="1"/>
</dbReference>
<dbReference type="InterPro" id="IPR004193">
    <property type="entry name" value="Glyco_hydro_13_N"/>
</dbReference>
<dbReference type="InterPro" id="IPR013783">
    <property type="entry name" value="Ig-like_fold"/>
</dbReference>
<evidence type="ECO:0000313" key="16">
    <source>
        <dbReference type="EMBL" id="UXY15350.1"/>
    </source>
</evidence>
<keyword evidence="9 14" id="KW-0326">Glycosidase</keyword>
<dbReference type="SMART" id="SM00642">
    <property type="entry name" value="Aamy"/>
    <property type="match status" value="1"/>
</dbReference>
<dbReference type="EC" id="3.2.1.141" evidence="4 13"/>
<evidence type="ECO:0000259" key="15">
    <source>
        <dbReference type="SMART" id="SM00642"/>
    </source>
</evidence>
<dbReference type="Gene3D" id="2.60.40.10">
    <property type="entry name" value="Immunoglobulins"/>
    <property type="match status" value="1"/>
</dbReference>
<keyword evidence="7 14" id="KW-0378">Hydrolase</keyword>
<evidence type="ECO:0000313" key="17">
    <source>
        <dbReference type="Proteomes" id="UP001061302"/>
    </source>
</evidence>
<dbReference type="InterPro" id="IPR012768">
    <property type="entry name" value="Trehalose_TreZ"/>
</dbReference>
<evidence type="ECO:0000256" key="8">
    <source>
        <dbReference type="ARBA" id="ARBA00023277"/>
    </source>
</evidence>
<dbReference type="EMBL" id="CP106753">
    <property type="protein sequence ID" value="UXY15350.1"/>
    <property type="molecule type" value="Genomic_DNA"/>
</dbReference>
<gene>
    <name evidence="16" type="primary">treZ</name>
    <name evidence="16" type="ORF">N8I74_18895</name>
</gene>
<comment type="similarity">
    <text evidence="3 14">Belongs to the glycosyl hydrolase 13 family.</text>
</comment>
<evidence type="ECO:0000256" key="1">
    <source>
        <dbReference type="ARBA" id="ARBA00004496"/>
    </source>
</evidence>
<evidence type="ECO:0000256" key="7">
    <source>
        <dbReference type="ARBA" id="ARBA00022801"/>
    </source>
</evidence>
<evidence type="ECO:0000256" key="6">
    <source>
        <dbReference type="ARBA" id="ARBA00022490"/>
    </source>
</evidence>
<evidence type="ECO:0000256" key="12">
    <source>
        <dbReference type="ARBA" id="ARBA00034013"/>
    </source>
</evidence>
<keyword evidence="6" id="KW-0963">Cytoplasm</keyword>
<dbReference type="InterPro" id="IPR006047">
    <property type="entry name" value="GH13_cat_dom"/>
</dbReference>
<name>A0ABY6DLU8_9NEIS</name>
<dbReference type="CDD" id="cd02853">
    <property type="entry name" value="E_set_MTHase_like_N"/>
    <property type="match status" value="1"/>
</dbReference>